<evidence type="ECO:0000313" key="2">
    <source>
        <dbReference type="EMBL" id="MFC3970813.1"/>
    </source>
</evidence>
<dbReference type="Gene3D" id="3.40.50.1820">
    <property type="entry name" value="alpha/beta hydrolase"/>
    <property type="match status" value="1"/>
</dbReference>
<gene>
    <name evidence="2" type="ORF">ACFOVS_22325</name>
</gene>
<sequence length="177" mass="19971">MSRGNQSYTTLRDTIAPHARSRFPKIRIGDDVQAQHKFLVDQLGLCELALVIGGSMGGQQVYEWAVRYPDMVKRAAIIAATARTSHHQVNFVDTLREALTSDPAFNQGRYERASDVGVGLDRMAKIVASLGWSAEFYQKERWRIILGMSSITDFMNGVMKAYFQPMDPNVLLAQMWK</sequence>
<keyword evidence="2" id="KW-0378">Hydrolase</keyword>
<feature type="domain" description="AB hydrolase-1" evidence="1">
    <location>
        <begin position="30"/>
        <end position="135"/>
    </location>
</feature>
<reference evidence="3" key="1">
    <citation type="journal article" date="2019" name="Int. J. Syst. Evol. Microbiol.">
        <title>The Global Catalogue of Microorganisms (GCM) 10K type strain sequencing project: providing services to taxonomists for standard genome sequencing and annotation.</title>
        <authorList>
            <consortium name="The Broad Institute Genomics Platform"/>
            <consortium name="The Broad Institute Genome Sequencing Center for Infectious Disease"/>
            <person name="Wu L."/>
            <person name="Ma J."/>
        </authorList>
    </citation>
    <scope>NUCLEOTIDE SEQUENCE [LARGE SCALE GENOMIC DNA]</scope>
    <source>
        <strain evidence="3">TBRC 5781</strain>
    </source>
</reference>
<accession>A0ABV8EE29</accession>
<evidence type="ECO:0000313" key="3">
    <source>
        <dbReference type="Proteomes" id="UP001595697"/>
    </source>
</evidence>
<protein>
    <submittedName>
        <fullName evidence="2">Alpha/beta fold hydrolase</fullName>
    </submittedName>
</protein>
<dbReference type="RefSeq" id="WP_247262241.1">
    <property type="nucleotide sequence ID" value="NZ_JALJQZ010000041.1"/>
</dbReference>
<dbReference type="InterPro" id="IPR008220">
    <property type="entry name" value="HAT_MetX-like"/>
</dbReference>
<dbReference type="PANTHER" id="PTHR32268:SF15">
    <property type="entry name" value="HOMOSERINE ACETYLTRANSFERASE FAMILY PROTEIN (AFU_ORTHOLOGUE AFUA_1G15350)"/>
    <property type="match status" value="1"/>
</dbReference>
<dbReference type="SUPFAM" id="SSF53474">
    <property type="entry name" value="alpha/beta-Hydrolases"/>
    <property type="match status" value="1"/>
</dbReference>
<comment type="caution">
    <text evidence="2">The sequence shown here is derived from an EMBL/GenBank/DDBJ whole genome shotgun (WGS) entry which is preliminary data.</text>
</comment>
<evidence type="ECO:0000259" key="1">
    <source>
        <dbReference type="Pfam" id="PF00561"/>
    </source>
</evidence>
<dbReference type="PANTHER" id="PTHR32268">
    <property type="entry name" value="HOMOSERINE O-ACETYLTRANSFERASE"/>
    <property type="match status" value="1"/>
</dbReference>
<organism evidence="2 3">
    <name type="scientific">Rhizobium lemnae</name>
    <dbReference type="NCBI Taxonomy" id="1214924"/>
    <lineage>
        <taxon>Bacteria</taxon>
        <taxon>Pseudomonadati</taxon>
        <taxon>Pseudomonadota</taxon>
        <taxon>Alphaproteobacteria</taxon>
        <taxon>Hyphomicrobiales</taxon>
        <taxon>Rhizobiaceae</taxon>
        <taxon>Rhizobium/Agrobacterium group</taxon>
        <taxon>Rhizobium</taxon>
    </lineage>
</organism>
<dbReference type="Pfam" id="PF00561">
    <property type="entry name" value="Abhydrolase_1"/>
    <property type="match status" value="1"/>
</dbReference>
<proteinExistence type="predicted"/>
<dbReference type="Proteomes" id="UP001595697">
    <property type="component" value="Unassembled WGS sequence"/>
</dbReference>
<name>A0ABV8EE29_9HYPH</name>
<dbReference type="InterPro" id="IPR029058">
    <property type="entry name" value="AB_hydrolase_fold"/>
</dbReference>
<dbReference type="GO" id="GO:0016787">
    <property type="term" value="F:hydrolase activity"/>
    <property type="evidence" value="ECO:0007669"/>
    <property type="project" value="UniProtKB-KW"/>
</dbReference>
<dbReference type="EMBL" id="JBHSBD010000126">
    <property type="protein sequence ID" value="MFC3970813.1"/>
    <property type="molecule type" value="Genomic_DNA"/>
</dbReference>
<dbReference type="InterPro" id="IPR000073">
    <property type="entry name" value="AB_hydrolase_1"/>
</dbReference>
<keyword evidence="3" id="KW-1185">Reference proteome</keyword>